<evidence type="ECO:0000313" key="4">
    <source>
        <dbReference type="EMBL" id="HIU99811.1"/>
    </source>
</evidence>
<protein>
    <submittedName>
        <fullName evidence="4">tRNA 2-thiocytidine(32) synthetase TtcA</fullName>
    </submittedName>
</protein>
<sequence length="250" mass="27833">MQRIVGTLRRAVADYRMIEDGDRVAVGLSGGKDSLVLLAALQAYRKYSPERFELFAVRIDMGFQNADAAEARALAAYVESLGVPYHVEQTDLAEIIFDVRKEKNPCSLCSKMRRGALNTVCGKIGANKLALGHHREDVLETFLLSMMYEGRLSTFQPKSYLSRSGITVIRPLIYAAEGDLSGAARRYNLPVLHNPCPADRHTQREYMKSLVGDIAKAIPIAKDRMCAAIMHPERYNLFPPKGDINAQTDD</sequence>
<feature type="binding site" evidence="2">
    <location>
        <position position="59"/>
    </location>
    <ligand>
        <name>ATP</name>
        <dbReference type="ChEBI" id="CHEBI:30616"/>
    </ligand>
</feature>
<dbReference type="CDD" id="cd24138">
    <property type="entry name" value="TtcA-like"/>
    <property type="match status" value="1"/>
</dbReference>
<dbReference type="InterPro" id="IPR011063">
    <property type="entry name" value="TilS/TtcA_N"/>
</dbReference>
<evidence type="ECO:0000256" key="2">
    <source>
        <dbReference type="PIRSR" id="PIRSR004976-51"/>
    </source>
</evidence>
<feature type="binding site" evidence="2">
    <location>
        <begin position="27"/>
        <end position="29"/>
    </location>
    <ligand>
        <name>ATP</name>
        <dbReference type="ChEBI" id="CHEBI:30616"/>
    </ligand>
</feature>
<gene>
    <name evidence="4" type="ORF">IAB14_01695</name>
</gene>
<dbReference type="GO" id="GO:0016740">
    <property type="term" value="F:transferase activity"/>
    <property type="evidence" value="ECO:0007669"/>
    <property type="project" value="UniProtKB-KW"/>
</dbReference>
<dbReference type="PIRSF" id="PIRSF004976">
    <property type="entry name" value="ATPase_YdaO"/>
    <property type="match status" value="1"/>
</dbReference>
<evidence type="ECO:0000313" key="5">
    <source>
        <dbReference type="Proteomes" id="UP000886891"/>
    </source>
</evidence>
<dbReference type="Proteomes" id="UP000886891">
    <property type="component" value="Unassembled WGS sequence"/>
</dbReference>
<dbReference type="SUPFAM" id="SSF52402">
    <property type="entry name" value="Adenine nucleotide alpha hydrolases-like"/>
    <property type="match status" value="1"/>
</dbReference>
<feature type="binding site" evidence="2">
    <location>
        <position position="132"/>
    </location>
    <ligand>
        <name>ATP</name>
        <dbReference type="ChEBI" id="CHEBI:30616"/>
    </ligand>
</feature>
<dbReference type="Gene3D" id="3.40.50.620">
    <property type="entry name" value="HUPs"/>
    <property type="match status" value="1"/>
</dbReference>
<dbReference type="PANTHER" id="PTHR43686">
    <property type="entry name" value="SULFURTRANSFERASE-RELATED"/>
    <property type="match status" value="1"/>
</dbReference>
<evidence type="ECO:0000256" key="1">
    <source>
        <dbReference type="ARBA" id="ARBA00022679"/>
    </source>
</evidence>
<dbReference type="AlphaFoldDB" id="A0A9D1NBZ4"/>
<keyword evidence="2" id="KW-0067">ATP-binding</keyword>
<feature type="binding site" evidence="2">
    <location>
        <position position="137"/>
    </location>
    <ligand>
        <name>ATP</name>
        <dbReference type="ChEBI" id="CHEBI:30616"/>
    </ligand>
</feature>
<feature type="domain" description="tRNA(Ile)-lysidine/2-thiocytidine synthase N-terminal" evidence="3">
    <location>
        <begin position="24"/>
        <end position="206"/>
    </location>
</feature>
<evidence type="ECO:0000259" key="3">
    <source>
        <dbReference type="Pfam" id="PF01171"/>
    </source>
</evidence>
<feature type="binding site" evidence="2">
    <location>
        <position position="33"/>
    </location>
    <ligand>
        <name>ATP</name>
        <dbReference type="ChEBI" id="CHEBI:30616"/>
    </ligand>
</feature>
<dbReference type="GO" id="GO:0008033">
    <property type="term" value="P:tRNA processing"/>
    <property type="evidence" value="ECO:0007669"/>
    <property type="project" value="InterPro"/>
</dbReference>
<keyword evidence="2" id="KW-0547">Nucleotide-binding</keyword>
<reference evidence="4" key="2">
    <citation type="journal article" date="2021" name="PeerJ">
        <title>Extensive microbial diversity within the chicken gut microbiome revealed by metagenomics and culture.</title>
        <authorList>
            <person name="Gilroy R."/>
            <person name="Ravi A."/>
            <person name="Getino M."/>
            <person name="Pursley I."/>
            <person name="Horton D.L."/>
            <person name="Alikhan N.F."/>
            <person name="Baker D."/>
            <person name="Gharbi K."/>
            <person name="Hall N."/>
            <person name="Watson M."/>
            <person name="Adriaenssens E.M."/>
            <person name="Foster-Nyarko E."/>
            <person name="Jarju S."/>
            <person name="Secka A."/>
            <person name="Antonio M."/>
            <person name="Oren A."/>
            <person name="Chaudhuri R.R."/>
            <person name="La Ragione R."/>
            <person name="Hildebrand F."/>
            <person name="Pallen M.J."/>
        </authorList>
    </citation>
    <scope>NUCLEOTIDE SEQUENCE</scope>
    <source>
        <strain evidence="4">23406</strain>
    </source>
</reference>
<proteinExistence type="predicted"/>
<dbReference type="InterPro" id="IPR014729">
    <property type="entry name" value="Rossmann-like_a/b/a_fold"/>
</dbReference>
<accession>A0A9D1NBZ4</accession>
<dbReference type="EMBL" id="DVOH01000013">
    <property type="protein sequence ID" value="HIU99811.1"/>
    <property type="molecule type" value="Genomic_DNA"/>
</dbReference>
<organism evidence="4 5">
    <name type="scientific">Candidatus Stercoripulliclostridium merdipullorum</name>
    <dbReference type="NCBI Taxonomy" id="2840952"/>
    <lineage>
        <taxon>Bacteria</taxon>
        <taxon>Bacillati</taxon>
        <taxon>Bacillota</taxon>
        <taxon>Clostridia</taxon>
        <taxon>Eubacteriales</taxon>
        <taxon>Candidatus Stercoripulliclostridium</taxon>
    </lineage>
</organism>
<dbReference type="InterPro" id="IPR035107">
    <property type="entry name" value="tRNA_thiolation_TtcA_Ctu1"/>
</dbReference>
<comment type="caution">
    <text evidence="4">The sequence shown here is derived from an EMBL/GenBank/DDBJ whole genome shotgun (WGS) entry which is preliminary data.</text>
</comment>
<dbReference type="Pfam" id="PF01171">
    <property type="entry name" value="ATP_bind_3"/>
    <property type="match status" value="1"/>
</dbReference>
<keyword evidence="1" id="KW-0808">Transferase</keyword>
<reference evidence="4" key="1">
    <citation type="submission" date="2020-10" db="EMBL/GenBank/DDBJ databases">
        <authorList>
            <person name="Gilroy R."/>
        </authorList>
    </citation>
    <scope>NUCLEOTIDE SEQUENCE</scope>
    <source>
        <strain evidence="4">23406</strain>
    </source>
</reference>
<dbReference type="GO" id="GO:0005524">
    <property type="term" value="F:ATP binding"/>
    <property type="evidence" value="ECO:0007669"/>
    <property type="project" value="UniProtKB-KW"/>
</dbReference>
<name>A0A9D1NBZ4_9FIRM</name>
<dbReference type="PANTHER" id="PTHR43686:SF1">
    <property type="entry name" value="AMINOTRAN_5 DOMAIN-CONTAINING PROTEIN"/>
    <property type="match status" value="1"/>
</dbReference>